<sequence>MLATSVCPQRTKVQDNKIQNVSLYQKVIVHDNDFEPHLSGWSNQKEWQNPNKQ</sequence>
<reference evidence="1" key="2">
    <citation type="submission" date="2025-09" db="UniProtKB">
        <authorList>
            <consortium name="Ensembl"/>
        </authorList>
    </citation>
    <scope>IDENTIFICATION</scope>
</reference>
<dbReference type="Proteomes" id="UP000694414">
    <property type="component" value="Unplaced"/>
</dbReference>
<keyword evidence="2" id="KW-1185">Reference proteome</keyword>
<dbReference type="GeneTree" id="ENSGT00940000180601"/>
<proteinExistence type="predicted"/>
<reference evidence="1" key="1">
    <citation type="submission" date="2025-08" db="UniProtKB">
        <authorList>
            <consortium name="Ensembl"/>
        </authorList>
    </citation>
    <scope>IDENTIFICATION</scope>
</reference>
<protein>
    <submittedName>
        <fullName evidence="1">Uncharacterized protein</fullName>
    </submittedName>
</protein>
<evidence type="ECO:0000313" key="2">
    <source>
        <dbReference type="Proteomes" id="UP000694414"/>
    </source>
</evidence>
<dbReference type="Ensembl" id="ENSPSMT00000016150.1">
    <property type="protein sequence ID" value="ENSPSMP00000013887.1"/>
    <property type="gene ID" value="ENSPSMG00000009973.1"/>
</dbReference>
<organism evidence="1 2">
    <name type="scientific">Prolemur simus</name>
    <name type="common">Greater bamboo lemur</name>
    <name type="synonym">Hapalemur simus</name>
    <dbReference type="NCBI Taxonomy" id="1328070"/>
    <lineage>
        <taxon>Eukaryota</taxon>
        <taxon>Metazoa</taxon>
        <taxon>Chordata</taxon>
        <taxon>Craniata</taxon>
        <taxon>Vertebrata</taxon>
        <taxon>Euteleostomi</taxon>
        <taxon>Mammalia</taxon>
        <taxon>Eutheria</taxon>
        <taxon>Euarchontoglires</taxon>
        <taxon>Primates</taxon>
        <taxon>Strepsirrhini</taxon>
        <taxon>Lemuriformes</taxon>
        <taxon>Lemuridae</taxon>
        <taxon>Prolemur</taxon>
    </lineage>
</organism>
<name>A0A8C8Z5S9_PROSS</name>
<evidence type="ECO:0000313" key="1">
    <source>
        <dbReference type="Ensembl" id="ENSPSMP00000013887.1"/>
    </source>
</evidence>
<dbReference type="AlphaFoldDB" id="A0A8C8Z5S9"/>
<accession>A0A8C8Z5S9</accession>